<protein>
    <submittedName>
        <fullName evidence="2">Uncharacterized protein</fullName>
    </submittedName>
</protein>
<reference evidence="2" key="1">
    <citation type="submission" date="2021-02" db="EMBL/GenBank/DDBJ databases">
        <title>Natrosporangium hydrolyticum gen. nov., sp. nov, a haloalkaliphilic actinobacterium from a soda solonchak soil.</title>
        <authorList>
            <person name="Sorokin D.Y."/>
            <person name="Khijniak T.V."/>
            <person name="Zakharycheva A.P."/>
            <person name="Boueva O.V."/>
            <person name="Ariskina E.V."/>
            <person name="Hahnke R.L."/>
            <person name="Bunk B."/>
            <person name="Sproer C."/>
            <person name="Schumann P."/>
            <person name="Evtushenko L.I."/>
            <person name="Kublanov I.V."/>
        </authorList>
    </citation>
    <scope>NUCLEOTIDE SEQUENCE</scope>
    <source>
        <strain evidence="2">DSM 106523</strain>
    </source>
</reference>
<evidence type="ECO:0000256" key="1">
    <source>
        <dbReference type="SAM" id="MobiDB-lite"/>
    </source>
</evidence>
<proteinExistence type="predicted"/>
<name>A0A895Y7S5_9ACTN</name>
<organism evidence="2 3">
    <name type="scientific">Natronosporangium hydrolyticum</name>
    <dbReference type="NCBI Taxonomy" id="2811111"/>
    <lineage>
        <taxon>Bacteria</taxon>
        <taxon>Bacillati</taxon>
        <taxon>Actinomycetota</taxon>
        <taxon>Actinomycetes</taxon>
        <taxon>Micromonosporales</taxon>
        <taxon>Micromonosporaceae</taxon>
        <taxon>Natronosporangium</taxon>
    </lineage>
</organism>
<dbReference type="RefSeq" id="WP_239675874.1">
    <property type="nucleotide sequence ID" value="NZ_CP070499.1"/>
</dbReference>
<keyword evidence="3" id="KW-1185">Reference proteome</keyword>
<evidence type="ECO:0000313" key="3">
    <source>
        <dbReference type="Proteomes" id="UP000662857"/>
    </source>
</evidence>
<sequence length="117" mass="12364">MTEPDAMCEAFAIALHTAPAGGNLQPAAYATDDLALELAADPGRHPAGSEDGHPGGAAVDTGPYAGHLPPDRDGHSHRAVVLRSGGDAEEPRWIVYCTLQQVGDQWRVAAYEREPRP</sequence>
<feature type="compositionally biased region" description="Basic and acidic residues" evidence="1">
    <location>
        <begin position="42"/>
        <end position="53"/>
    </location>
</feature>
<dbReference type="KEGG" id="nhy:JQS43_19710"/>
<evidence type="ECO:0000313" key="2">
    <source>
        <dbReference type="EMBL" id="QSB13767.1"/>
    </source>
</evidence>
<dbReference type="EMBL" id="CP070499">
    <property type="protein sequence ID" value="QSB13767.1"/>
    <property type="molecule type" value="Genomic_DNA"/>
</dbReference>
<dbReference type="AlphaFoldDB" id="A0A895Y7S5"/>
<accession>A0A895Y7S5</accession>
<dbReference type="Proteomes" id="UP000662857">
    <property type="component" value="Chromosome"/>
</dbReference>
<feature type="region of interest" description="Disordered" evidence="1">
    <location>
        <begin position="40"/>
        <end position="77"/>
    </location>
</feature>
<gene>
    <name evidence="2" type="ORF">JQS43_19710</name>
</gene>